<proteinExistence type="predicted"/>
<name>A0A8D2DYR9_SCIVU</name>
<evidence type="ECO:0000313" key="1">
    <source>
        <dbReference type="Ensembl" id="ENSSVLP00005031795.1"/>
    </source>
</evidence>
<reference evidence="1" key="2">
    <citation type="submission" date="2025-09" db="UniProtKB">
        <authorList>
            <consortium name="Ensembl"/>
        </authorList>
    </citation>
    <scope>IDENTIFICATION</scope>
</reference>
<keyword evidence="2" id="KW-1185">Reference proteome</keyword>
<sequence>MSFLAWAPDTLKLLSVFLWDNLSTCKECTSVNLVLPQKPTRMEKEEELVQSHKQDAVSRWFKEGKGARGLVGYSFVEQNCTIKFLLAL</sequence>
<dbReference type="Ensembl" id="ENSSVLT00005035302.1">
    <property type="protein sequence ID" value="ENSSVLP00005031795.1"/>
    <property type="gene ID" value="ENSSVLG00005025015.1"/>
</dbReference>
<dbReference type="AlphaFoldDB" id="A0A8D2DYR9"/>
<accession>A0A8D2DYR9</accession>
<organism evidence="1 2">
    <name type="scientific">Sciurus vulgaris</name>
    <name type="common">Eurasian red squirrel</name>
    <dbReference type="NCBI Taxonomy" id="55149"/>
    <lineage>
        <taxon>Eukaryota</taxon>
        <taxon>Metazoa</taxon>
        <taxon>Chordata</taxon>
        <taxon>Craniata</taxon>
        <taxon>Vertebrata</taxon>
        <taxon>Euteleostomi</taxon>
        <taxon>Mammalia</taxon>
        <taxon>Eutheria</taxon>
        <taxon>Euarchontoglires</taxon>
        <taxon>Glires</taxon>
        <taxon>Rodentia</taxon>
        <taxon>Sciuromorpha</taxon>
        <taxon>Sciuridae</taxon>
        <taxon>Sciurinae</taxon>
        <taxon>Sciurini</taxon>
        <taxon>Sciurus</taxon>
    </lineage>
</organism>
<dbReference type="Proteomes" id="UP000694564">
    <property type="component" value="Chromosome 14"/>
</dbReference>
<protein>
    <submittedName>
        <fullName evidence="1">Uncharacterized protein</fullName>
    </submittedName>
</protein>
<reference evidence="1" key="1">
    <citation type="submission" date="2025-08" db="UniProtKB">
        <authorList>
            <consortium name="Ensembl"/>
        </authorList>
    </citation>
    <scope>IDENTIFICATION</scope>
</reference>
<evidence type="ECO:0000313" key="2">
    <source>
        <dbReference type="Proteomes" id="UP000694564"/>
    </source>
</evidence>